<keyword evidence="12" id="KW-0809">Transit peptide</keyword>
<feature type="domain" description="AAA+ ATPase" evidence="18">
    <location>
        <begin position="283"/>
        <end position="425"/>
    </location>
</feature>
<keyword evidence="17" id="KW-0732">Signal</keyword>
<accession>A0A7S4E7K2</accession>
<evidence type="ECO:0000256" key="16">
    <source>
        <dbReference type="RuleBase" id="RU003651"/>
    </source>
</evidence>
<reference evidence="19" key="1">
    <citation type="submission" date="2021-01" db="EMBL/GenBank/DDBJ databases">
        <authorList>
            <person name="Corre E."/>
            <person name="Pelletier E."/>
            <person name="Niang G."/>
            <person name="Scheremetjew M."/>
            <person name="Finn R."/>
            <person name="Kale V."/>
            <person name="Holt S."/>
            <person name="Cochrane G."/>
            <person name="Meng A."/>
            <person name="Brown T."/>
            <person name="Cohen L."/>
        </authorList>
    </citation>
    <scope>NUCLEOTIDE SEQUENCE</scope>
    <source>
        <strain evidence="19">CCMP1756</strain>
    </source>
</reference>
<keyword evidence="15" id="KW-0472">Membrane</keyword>
<evidence type="ECO:0000256" key="12">
    <source>
        <dbReference type="ARBA" id="ARBA00022946"/>
    </source>
</evidence>
<keyword evidence="21" id="KW-1185">Reference proteome</keyword>
<dbReference type="InterPro" id="IPR003959">
    <property type="entry name" value="ATPase_AAA_core"/>
</dbReference>
<dbReference type="GO" id="GO:0004176">
    <property type="term" value="F:ATP-dependent peptidase activity"/>
    <property type="evidence" value="ECO:0007669"/>
    <property type="project" value="TreeGrafter"/>
</dbReference>
<gene>
    <name evidence="19" type="ORF">PCAL00307_LOCUS10659</name>
    <name evidence="20" type="ORF">PECAL_5P04690</name>
</gene>
<keyword evidence="11 16" id="KW-0067">ATP-binding</keyword>
<evidence type="ECO:0000259" key="18">
    <source>
        <dbReference type="SMART" id="SM00382"/>
    </source>
</evidence>
<comment type="subcellular location">
    <subcellularLocation>
        <location evidence="2">Membrane</location>
        <topology evidence="2">Multi-pass membrane protein</topology>
    </subcellularLocation>
</comment>
<evidence type="ECO:0000256" key="7">
    <source>
        <dbReference type="ARBA" id="ARBA00022723"/>
    </source>
</evidence>
<evidence type="ECO:0000256" key="8">
    <source>
        <dbReference type="ARBA" id="ARBA00022741"/>
    </source>
</evidence>
<evidence type="ECO:0000256" key="5">
    <source>
        <dbReference type="ARBA" id="ARBA00022670"/>
    </source>
</evidence>
<dbReference type="PANTHER" id="PTHR23076">
    <property type="entry name" value="METALLOPROTEASE M41 FTSH"/>
    <property type="match status" value="1"/>
</dbReference>
<dbReference type="GO" id="GO:0006508">
    <property type="term" value="P:proteolysis"/>
    <property type="evidence" value="ECO:0007669"/>
    <property type="project" value="UniProtKB-KW"/>
</dbReference>
<dbReference type="GO" id="GO:0008237">
    <property type="term" value="F:metallopeptidase activity"/>
    <property type="evidence" value="ECO:0007669"/>
    <property type="project" value="UniProtKB-KW"/>
</dbReference>
<evidence type="ECO:0000256" key="14">
    <source>
        <dbReference type="ARBA" id="ARBA00023049"/>
    </source>
</evidence>
<dbReference type="InterPro" id="IPR041569">
    <property type="entry name" value="AAA_lid_3"/>
</dbReference>
<dbReference type="InterPro" id="IPR003593">
    <property type="entry name" value="AAA+_ATPase"/>
</dbReference>
<dbReference type="InterPro" id="IPR003960">
    <property type="entry name" value="ATPase_AAA_CS"/>
</dbReference>
<evidence type="ECO:0000256" key="10">
    <source>
        <dbReference type="ARBA" id="ARBA00022833"/>
    </source>
</evidence>
<dbReference type="EMBL" id="CAKKNE010000005">
    <property type="protein sequence ID" value="CAH0375919.1"/>
    <property type="molecule type" value="Genomic_DNA"/>
</dbReference>
<dbReference type="GO" id="GO:0016887">
    <property type="term" value="F:ATP hydrolysis activity"/>
    <property type="evidence" value="ECO:0007669"/>
    <property type="project" value="InterPro"/>
</dbReference>
<keyword evidence="9" id="KW-0378">Hydrolase</keyword>
<organism evidence="19">
    <name type="scientific">Pelagomonas calceolata</name>
    <dbReference type="NCBI Taxonomy" id="35677"/>
    <lineage>
        <taxon>Eukaryota</taxon>
        <taxon>Sar</taxon>
        <taxon>Stramenopiles</taxon>
        <taxon>Ochrophyta</taxon>
        <taxon>Pelagophyceae</taxon>
        <taxon>Pelagomonadales</taxon>
        <taxon>Pelagomonadaceae</taxon>
        <taxon>Pelagomonas</taxon>
    </lineage>
</organism>
<dbReference type="SMART" id="SM00382">
    <property type="entry name" value="AAA"/>
    <property type="match status" value="1"/>
</dbReference>
<evidence type="ECO:0000256" key="2">
    <source>
        <dbReference type="ARBA" id="ARBA00004141"/>
    </source>
</evidence>
<dbReference type="Proteomes" id="UP000789595">
    <property type="component" value="Unassembled WGS sequence"/>
</dbReference>
<dbReference type="Gene3D" id="3.40.50.300">
    <property type="entry name" value="P-loop containing nucleotide triphosphate hydrolases"/>
    <property type="match status" value="1"/>
</dbReference>
<keyword evidence="10" id="KW-0862">Zinc</keyword>
<dbReference type="GO" id="GO:0046872">
    <property type="term" value="F:metal ion binding"/>
    <property type="evidence" value="ECO:0007669"/>
    <property type="project" value="UniProtKB-KW"/>
</dbReference>
<keyword evidence="5" id="KW-0645">Protease</keyword>
<dbReference type="PANTHER" id="PTHR23076:SF97">
    <property type="entry name" value="ATP-DEPENDENT ZINC METALLOPROTEASE YME1L1"/>
    <property type="match status" value="1"/>
</dbReference>
<evidence type="ECO:0000256" key="9">
    <source>
        <dbReference type="ARBA" id="ARBA00022801"/>
    </source>
</evidence>
<keyword evidence="7" id="KW-0479">Metal-binding</keyword>
<keyword evidence="6" id="KW-0812">Transmembrane</keyword>
<dbReference type="GO" id="GO:0005524">
    <property type="term" value="F:ATP binding"/>
    <property type="evidence" value="ECO:0007669"/>
    <property type="project" value="UniProtKB-KW"/>
</dbReference>
<evidence type="ECO:0000256" key="1">
    <source>
        <dbReference type="ARBA" id="ARBA00001947"/>
    </source>
</evidence>
<dbReference type="Gene3D" id="1.10.8.60">
    <property type="match status" value="1"/>
</dbReference>
<evidence type="ECO:0000256" key="15">
    <source>
        <dbReference type="ARBA" id="ARBA00023136"/>
    </source>
</evidence>
<dbReference type="AlphaFoldDB" id="A0A7S4E7K2"/>
<feature type="signal peptide" evidence="17">
    <location>
        <begin position="1"/>
        <end position="16"/>
    </location>
</feature>
<evidence type="ECO:0000313" key="21">
    <source>
        <dbReference type="Proteomes" id="UP000789595"/>
    </source>
</evidence>
<evidence type="ECO:0000313" key="19">
    <source>
        <dbReference type="EMBL" id="CAE0695223.1"/>
    </source>
</evidence>
<dbReference type="FunFam" id="3.40.50.300:FF:000277">
    <property type="entry name" value="ATP-dependent zinc metalloprotease FtsH"/>
    <property type="match status" value="1"/>
</dbReference>
<dbReference type="InterPro" id="IPR027417">
    <property type="entry name" value="P-loop_NTPase"/>
</dbReference>
<name>A0A7S4E7K2_9STRA</name>
<comment type="similarity">
    <text evidence="4">In the N-terminal section; belongs to the AAA ATPase family.</text>
</comment>
<dbReference type="FunFam" id="1.10.8.60:FF:000001">
    <property type="entry name" value="ATP-dependent zinc metalloprotease FtsH"/>
    <property type="match status" value="1"/>
</dbReference>
<evidence type="ECO:0000256" key="13">
    <source>
        <dbReference type="ARBA" id="ARBA00022989"/>
    </source>
</evidence>
<evidence type="ECO:0000256" key="4">
    <source>
        <dbReference type="ARBA" id="ARBA00010550"/>
    </source>
</evidence>
<feature type="chain" id="PRO_5035681089" description="AAA+ ATPase domain-containing protein" evidence="17">
    <location>
        <begin position="17"/>
        <end position="520"/>
    </location>
</feature>
<dbReference type="GO" id="GO:0016020">
    <property type="term" value="C:membrane"/>
    <property type="evidence" value="ECO:0007669"/>
    <property type="project" value="UniProtKB-SubCell"/>
</dbReference>
<keyword evidence="13" id="KW-1133">Transmembrane helix</keyword>
<protein>
    <recommendedName>
        <fullName evidence="18">AAA+ ATPase domain-containing protein</fullName>
    </recommendedName>
</protein>
<evidence type="ECO:0000256" key="11">
    <source>
        <dbReference type="ARBA" id="ARBA00022840"/>
    </source>
</evidence>
<dbReference type="Pfam" id="PF00004">
    <property type="entry name" value="AAA"/>
    <property type="match status" value="1"/>
</dbReference>
<comment type="similarity">
    <text evidence="3">In the C-terminal section; belongs to the peptidase M41 family.</text>
</comment>
<reference evidence="20" key="2">
    <citation type="submission" date="2021-11" db="EMBL/GenBank/DDBJ databases">
        <authorList>
            <consortium name="Genoscope - CEA"/>
            <person name="William W."/>
        </authorList>
    </citation>
    <scope>NUCLEOTIDE SEQUENCE</scope>
</reference>
<dbReference type="SUPFAM" id="SSF52540">
    <property type="entry name" value="P-loop containing nucleoside triphosphate hydrolases"/>
    <property type="match status" value="1"/>
</dbReference>
<dbReference type="PROSITE" id="PS00674">
    <property type="entry name" value="AAA"/>
    <property type="match status" value="1"/>
</dbReference>
<evidence type="ECO:0000256" key="6">
    <source>
        <dbReference type="ARBA" id="ARBA00022692"/>
    </source>
</evidence>
<dbReference type="EMBL" id="HBIW01012412">
    <property type="protein sequence ID" value="CAE0695223.1"/>
    <property type="molecule type" value="Transcribed_RNA"/>
</dbReference>
<dbReference type="OrthoDB" id="1413014at2759"/>
<proteinExistence type="inferred from homology"/>
<sequence>MRWLLVCATAAALVTPPPRLRPLATTCRVGAPRRTQPLAGKTRALQETNTNSPWNEKGDDFRKALKEFQAKVTKWVLVVAARIKLYYLRARAFARTDRGRKVCSLAAILLFAVLTRKARAASALRRAELLAVEEVPWSQFLRSIERKGAISEVLVSSSRYDFLMNGMRKYTVPAEVPGSLASKMLRSGVEWRRARPRASPASAVVWLIAIGYLTALGRVARQMTGGGIGNVGRRRKQLPRVDKEVVTFDSVAGIDAAKREVAELVALSSQESAKRYLAVGARPPRGVLLVGPPGTGKTLLARALAQAAERPFISCSGSEFVEMFVGRGAARVRQLFERAGKIAPCVVFIDEIDALGRRRRESNFAVGNANDELEQTLNQLLACMDGVDPNTGVVVLAATNRLNVLDPALVRPGRFDRVVKVPPPDLVGREQILRVHARKVALGSDVDLSSLAKETRGLVGADLAAIINEAAIRAARRGAALIGKNDVKNALQEYYESRSTLNSEQFGPFSFAAPKEQPSN</sequence>
<comment type="cofactor">
    <cofactor evidence="1">
        <name>Zn(2+)</name>
        <dbReference type="ChEBI" id="CHEBI:29105"/>
    </cofactor>
</comment>
<keyword evidence="8 16" id="KW-0547">Nucleotide-binding</keyword>
<keyword evidence="14" id="KW-0482">Metalloprotease</keyword>
<evidence type="ECO:0000256" key="17">
    <source>
        <dbReference type="SAM" id="SignalP"/>
    </source>
</evidence>
<dbReference type="Pfam" id="PF17862">
    <property type="entry name" value="AAA_lid_3"/>
    <property type="match status" value="1"/>
</dbReference>
<evidence type="ECO:0000313" key="20">
    <source>
        <dbReference type="EMBL" id="CAH0375919.1"/>
    </source>
</evidence>
<comment type="similarity">
    <text evidence="16">Belongs to the AAA ATPase family.</text>
</comment>
<evidence type="ECO:0000256" key="3">
    <source>
        <dbReference type="ARBA" id="ARBA00010044"/>
    </source>
</evidence>